<keyword evidence="1" id="KW-0479">Metal-binding</keyword>
<evidence type="ECO:0000256" key="2">
    <source>
        <dbReference type="SAM" id="Coils"/>
    </source>
</evidence>
<dbReference type="GeneID" id="33567985"/>
<dbReference type="AlphaFoldDB" id="A0A1Y2G5C3"/>
<evidence type="ECO:0000313" key="5">
    <source>
        <dbReference type="EMBL" id="ORY94360.1"/>
    </source>
</evidence>
<evidence type="ECO:0000256" key="3">
    <source>
        <dbReference type="SAM" id="MobiDB-lite"/>
    </source>
</evidence>
<dbReference type="EMBL" id="MCFF01000087">
    <property type="protein sequence ID" value="ORY94360.1"/>
    <property type="molecule type" value="Genomic_DNA"/>
</dbReference>
<keyword evidence="6" id="KW-1185">Reference proteome</keyword>
<evidence type="ECO:0000259" key="4">
    <source>
        <dbReference type="PROSITE" id="PS50158"/>
    </source>
</evidence>
<gene>
    <name evidence="5" type="ORF">BCR41DRAFT_365332</name>
</gene>
<dbReference type="InterPro" id="IPR035979">
    <property type="entry name" value="RBD_domain_sf"/>
</dbReference>
<name>A0A1Y2G5C3_9FUNG</name>
<dbReference type="RefSeq" id="XP_021875300.1">
    <property type="nucleotide sequence ID" value="XM_022026142.1"/>
</dbReference>
<keyword evidence="2" id="KW-0175">Coiled coil</keyword>
<proteinExistence type="predicted"/>
<feature type="compositionally biased region" description="Polar residues" evidence="3">
    <location>
        <begin position="62"/>
        <end position="73"/>
    </location>
</feature>
<feature type="compositionally biased region" description="Polar residues" evidence="3">
    <location>
        <begin position="429"/>
        <end position="440"/>
    </location>
</feature>
<dbReference type="InterPro" id="IPR001878">
    <property type="entry name" value="Znf_CCHC"/>
</dbReference>
<comment type="caution">
    <text evidence="5">The sequence shown here is derived from an EMBL/GenBank/DDBJ whole genome shotgun (WGS) entry which is preliminary data.</text>
</comment>
<reference evidence="5 6" key="1">
    <citation type="submission" date="2016-07" db="EMBL/GenBank/DDBJ databases">
        <title>Pervasive Adenine N6-methylation of Active Genes in Fungi.</title>
        <authorList>
            <consortium name="DOE Joint Genome Institute"/>
            <person name="Mondo S.J."/>
            <person name="Dannebaum R.O."/>
            <person name="Kuo R.C."/>
            <person name="Labutti K."/>
            <person name="Haridas S."/>
            <person name="Kuo A."/>
            <person name="Salamov A."/>
            <person name="Ahrendt S.R."/>
            <person name="Lipzen A."/>
            <person name="Sullivan W."/>
            <person name="Andreopoulos W.B."/>
            <person name="Clum A."/>
            <person name="Lindquist E."/>
            <person name="Daum C."/>
            <person name="Ramamoorthy G.K."/>
            <person name="Gryganskyi A."/>
            <person name="Culley D."/>
            <person name="Magnuson J.K."/>
            <person name="James T.Y."/>
            <person name="O'Malley M.A."/>
            <person name="Stajich J.E."/>
            <person name="Spatafora J.W."/>
            <person name="Visel A."/>
            <person name="Grigoriev I.V."/>
        </authorList>
    </citation>
    <scope>NUCLEOTIDE SEQUENCE [LARGE SCALE GENOMIC DNA]</scope>
    <source>
        <strain evidence="5 6">NRRL 3116</strain>
    </source>
</reference>
<accession>A0A1Y2G5C3</accession>
<organism evidence="5 6">
    <name type="scientific">Lobosporangium transversale</name>
    <dbReference type="NCBI Taxonomy" id="64571"/>
    <lineage>
        <taxon>Eukaryota</taxon>
        <taxon>Fungi</taxon>
        <taxon>Fungi incertae sedis</taxon>
        <taxon>Mucoromycota</taxon>
        <taxon>Mortierellomycotina</taxon>
        <taxon>Mortierellomycetes</taxon>
        <taxon>Mortierellales</taxon>
        <taxon>Mortierellaceae</taxon>
        <taxon>Lobosporangium</taxon>
    </lineage>
</organism>
<dbReference type="PROSITE" id="PS50158">
    <property type="entry name" value="ZF_CCHC"/>
    <property type="match status" value="1"/>
</dbReference>
<dbReference type="GO" id="GO:0008270">
    <property type="term" value="F:zinc ion binding"/>
    <property type="evidence" value="ECO:0007669"/>
    <property type="project" value="UniProtKB-KW"/>
</dbReference>
<evidence type="ECO:0000256" key="1">
    <source>
        <dbReference type="PROSITE-ProRule" id="PRU00047"/>
    </source>
</evidence>
<protein>
    <recommendedName>
        <fullName evidence="4">CCHC-type domain-containing protein</fullName>
    </recommendedName>
</protein>
<dbReference type="GO" id="GO:0003676">
    <property type="term" value="F:nucleic acid binding"/>
    <property type="evidence" value="ECO:0007669"/>
    <property type="project" value="InterPro"/>
</dbReference>
<dbReference type="Proteomes" id="UP000193648">
    <property type="component" value="Unassembled WGS sequence"/>
</dbReference>
<sequence>MEPALGKNQQHDPPNLDRNVLHSKRARIPNSGIGSQRQPTNQEVGPASGIEASGSRVDEGTGSKSRPSYSRSLDANGLRAATQEQDAMDEDDDAMATVGITEWQEVRRTKDRLKAAGVFLEDLYGTTVAEKKKDLETVLLDAAIYCTEGPHKVKVNGYTAFRVAVEDQPSLTALLEMTATHRDEDGNEHEVPLFFKINTDTRERELERTVEVYGIAPRTPEFLIKSAMLQFGTIGKIATRPCSKGVKITAAVVYNNVEDVTKFKLANREHVFIGKELARIRKIGNERVEWTLTHVAKISGLPFGTTDKDLEPLLGEKQANFVKVPRYFSKDGKKWQYQREAFVYFPSAEAMAETMTKPVKIGGIETFWGDKDDKRCRQCHKPGHIMRECEVFIALQETKQHIKAVKEYQKGGALKVVPQLSYAKAATGKSGSVTQSNQQKAQEEKTNTQSSGQTNVIGKKSNTGAVDKKIQQLVDTVERLQEEQQQLRAQNSLLIQMLIGMMSQHLGAMF</sequence>
<dbReference type="OrthoDB" id="2446132at2759"/>
<dbReference type="SUPFAM" id="SSF54928">
    <property type="entry name" value="RNA-binding domain, RBD"/>
    <property type="match status" value="1"/>
</dbReference>
<dbReference type="InParanoid" id="A0A1Y2G5C3"/>
<feature type="compositionally biased region" description="Polar residues" evidence="3">
    <location>
        <begin position="32"/>
        <end position="43"/>
    </location>
</feature>
<feature type="region of interest" description="Disordered" evidence="3">
    <location>
        <begin position="428"/>
        <end position="461"/>
    </location>
</feature>
<feature type="compositionally biased region" description="Polar residues" evidence="3">
    <location>
        <begin position="447"/>
        <end position="461"/>
    </location>
</feature>
<evidence type="ECO:0000313" key="6">
    <source>
        <dbReference type="Proteomes" id="UP000193648"/>
    </source>
</evidence>
<feature type="region of interest" description="Disordered" evidence="3">
    <location>
        <begin position="1"/>
        <end position="90"/>
    </location>
</feature>
<feature type="domain" description="CCHC-type" evidence="4">
    <location>
        <begin position="375"/>
        <end position="389"/>
    </location>
</feature>
<feature type="coiled-coil region" evidence="2">
    <location>
        <begin position="466"/>
        <end position="497"/>
    </location>
</feature>
<dbReference type="STRING" id="64571.A0A1Y2G5C3"/>
<keyword evidence="1" id="KW-0862">Zinc</keyword>
<keyword evidence="1" id="KW-0863">Zinc-finger</keyword>